<feature type="compositionally biased region" description="Polar residues" evidence="14">
    <location>
        <begin position="632"/>
        <end position="651"/>
    </location>
</feature>
<feature type="compositionally biased region" description="Basic and acidic residues" evidence="14">
    <location>
        <begin position="848"/>
        <end position="869"/>
    </location>
</feature>
<feature type="compositionally biased region" description="Basic residues" evidence="14">
    <location>
        <begin position="1003"/>
        <end position="1018"/>
    </location>
</feature>
<feature type="compositionally biased region" description="Polar residues" evidence="14">
    <location>
        <begin position="539"/>
        <end position="555"/>
    </location>
</feature>
<dbReference type="GO" id="GO:0042981">
    <property type="term" value="P:regulation of apoptotic process"/>
    <property type="evidence" value="ECO:0007669"/>
    <property type="project" value="TreeGrafter"/>
</dbReference>
<dbReference type="Pfam" id="PF00443">
    <property type="entry name" value="UCH"/>
    <property type="match status" value="1"/>
</dbReference>
<gene>
    <name evidence="16" type="ORF">KUF71_000832</name>
</gene>
<evidence type="ECO:0000256" key="12">
    <source>
        <dbReference type="ARBA" id="ARBA00042420"/>
    </source>
</evidence>
<dbReference type="GO" id="GO:0005829">
    <property type="term" value="C:cytosol"/>
    <property type="evidence" value="ECO:0007669"/>
    <property type="project" value="TreeGrafter"/>
</dbReference>
<comment type="similarity">
    <text evidence="3">Belongs to the peptidase C19 family.</text>
</comment>
<feature type="region of interest" description="Disordered" evidence="14">
    <location>
        <begin position="932"/>
        <end position="951"/>
    </location>
</feature>
<evidence type="ECO:0000256" key="9">
    <source>
        <dbReference type="ARBA" id="ARBA00039432"/>
    </source>
</evidence>
<evidence type="ECO:0000256" key="8">
    <source>
        <dbReference type="ARBA" id="ARBA00022807"/>
    </source>
</evidence>
<feature type="region of interest" description="Disordered" evidence="14">
    <location>
        <begin position="803"/>
        <end position="890"/>
    </location>
</feature>
<evidence type="ECO:0000313" key="16">
    <source>
        <dbReference type="EMBL" id="KAK3917768.1"/>
    </source>
</evidence>
<dbReference type="PANTHER" id="PTHR24006">
    <property type="entry name" value="UBIQUITIN CARBOXYL-TERMINAL HYDROLASE"/>
    <property type="match status" value="1"/>
</dbReference>
<dbReference type="InterPro" id="IPR018200">
    <property type="entry name" value="USP_CS"/>
</dbReference>
<evidence type="ECO:0000256" key="3">
    <source>
        <dbReference type="ARBA" id="ARBA00009085"/>
    </source>
</evidence>
<comment type="catalytic activity">
    <reaction evidence="1">
        <text>Thiol-dependent hydrolysis of ester, thioester, amide, peptide and isopeptide bonds formed by the C-terminal Gly of ubiquitin (a 76-residue protein attached to proteins as an intracellular targeting signal).</text>
        <dbReference type="EC" id="3.4.19.12"/>
    </reaction>
</comment>
<feature type="compositionally biased region" description="Basic residues" evidence="14">
    <location>
        <begin position="818"/>
        <end position="827"/>
    </location>
</feature>
<evidence type="ECO:0000256" key="14">
    <source>
        <dbReference type="SAM" id="MobiDB-lite"/>
    </source>
</evidence>
<feature type="region of interest" description="Disordered" evidence="14">
    <location>
        <begin position="999"/>
        <end position="1037"/>
    </location>
</feature>
<feature type="compositionally biased region" description="Basic and acidic residues" evidence="14">
    <location>
        <begin position="758"/>
        <end position="771"/>
    </location>
</feature>
<dbReference type="InterPro" id="IPR038765">
    <property type="entry name" value="Papain-like_cys_pep_sf"/>
</dbReference>
<feature type="compositionally biased region" description="Polar residues" evidence="14">
    <location>
        <begin position="164"/>
        <end position="178"/>
    </location>
</feature>
<keyword evidence="6" id="KW-0833">Ubl conjugation pathway</keyword>
<feature type="compositionally biased region" description="Polar residues" evidence="14">
    <location>
        <begin position="708"/>
        <end position="719"/>
    </location>
</feature>
<keyword evidence="17" id="KW-1185">Reference proteome</keyword>
<dbReference type="SUPFAM" id="SSF54001">
    <property type="entry name" value="Cysteine proteinases"/>
    <property type="match status" value="1"/>
</dbReference>
<organism evidence="16 17">
    <name type="scientific">Frankliniella fusca</name>
    <dbReference type="NCBI Taxonomy" id="407009"/>
    <lineage>
        <taxon>Eukaryota</taxon>
        <taxon>Metazoa</taxon>
        <taxon>Ecdysozoa</taxon>
        <taxon>Arthropoda</taxon>
        <taxon>Hexapoda</taxon>
        <taxon>Insecta</taxon>
        <taxon>Pterygota</taxon>
        <taxon>Neoptera</taxon>
        <taxon>Paraneoptera</taxon>
        <taxon>Thysanoptera</taxon>
        <taxon>Terebrantia</taxon>
        <taxon>Thripoidea</taxon>
        <taxon>Thripidae</taxon>
        <taxon>Frankliniella</taxon>
    </lineage>
</organism>
<dbReference type="InterPro" id="IPR001394">
    <property type="entry name" value="Peptidase_C19_UCH"/>
</dbReference>
<keyword evidence="5" id="KW-0645">Protease</keyword>
<evidence type="ECO:0000256" key="5">
    <source>
        <dbReference type="ARBA" id="ARBA00022670"/>
    </source>
</evidence>
<protein>
    <recommendedName>
        <fullName evidence="9">Ubiquitin carboxyl-terminal hydrolase 36</fullName>
        <ecNumber evidence="4">3.4.19.12</ecNumber>
    </recommendedName>
    <alternativeName>
        <fullName evidence="12">Deubiquitinating enzyme 36</fullName>
    </alternativeName>
    <alternativeName>
        <fullName evidence="11">Protein scrawny</fullName>
    </alternativeName>
    <alternativeName>
        <fullName evidence="10">Ubiquitin thioesterase 36</fullName>
    </alternativeName>
    <alternativeName>
        <fullName evidence="13">Ubiquitin-specific-processing protease 36</fullName>
    </alternativeName>
</protein>
<name>A0AAE1HB50_9NEOP</name>
<evidence type="ECO:0000256" key="10">
    <source>
        <dbReference type="ARBA" id="ARBA00041300"/>
    </source>
</evidence>
<dbReference type="PROSITE" id="PS00973">
    <property type="entry name" value="USP_2"/>
    <property type="match status" value="1"/>
</dbReference>
<dbReference type="GO" id="GO:0004843">
    <property type="term" value="F:cysteine-type deubiquitinase activity"/>
    <property type="evidence" value="ECO:0007669"/>
    <property type="project" value="UniProtKB-EC"/>
</dbReference>
<feature type="compositionally biased region" description="Polar residues" evidence="14">
    <location>
        <begin position="101"/>
        <end position="114"/>
    </location>
</feature>
<comment type="caution">
    <text evidence="16">The sequence shown here is derived from an EMBL/GenBank/DDBJ whole genome shotgun (WGS) entry which is preliminary data.</text>
</comment>
<dbReference type="AlphaFoldDB" id="A0AAE1HB50"/>
<feature type="compositionally biased region" description="Low complexity" evidence="14">
    <location>
        <begin position="720"/>
        <end position="734"/>
    </location>
</feature>
<evidence type="ECO:0000256" key="11">
    <source>
        <dbReference type="ARBA" id="ARBA00042154"/>
    </source>
</evidence>
<dbReference type="PROSITE" id="PS50235">
    <property type="entry name" value="USP_3"/>
    <property type="match status" value="1"/>
</dbReference>
<dbReference type="PROSITE" id="PS00972">
    <property type="entry name" value="USP_1"/>
    <property type="match status" value="1"/>
</dbReference>
<dbReference type="GO" id="GO:0006508">
    <property type="term" value="P:proteolysis"/>
    <property type="evidence" value="ECO:0007669"/>
    <property type="project" value="UniProtKB-KW"/>
</dbReference>
<evidence type="ECO:0000313" key="17">
    <source>
        <dbReference type="Proteomes" id="UP001219518"/>
    </source>
</evidence>
<feature type="compositionally biased region" description="Basic and acidic residues" evidence="14">
    <location>
        <begin position="940"/>
        <end position="951"/>
    </location>
</feature>
<evidence type="ECO:0000256" key="1">
    <source>
        <dbReference type="ARBA" id="ARBA00000707"/>
    </source>
</evidence>
<feature type="region of interest" description="Disordered" evidence="14">
    <location>
        <begin position="152"/>
        <end position="178"/>
    </location>
</feature>
<reference evidence="16" key="2">
    <citation type="journal article" date="2023" name="BMC Genomics">
        <title>Pest status, molecular evolution, and epigenetic factors derived from the genome assembly of Frankliniella fusca, a thysanopteran phytovirus vector.</title>
        <authorList>
            <person name="Catto M.A."/>
            <person name="Labadie P.E."/>
            <person name="Jacobson A.L."/>
            <person name="Kennedy G.G."/>
            <person name="Srinivasan R."/>
            <person name="Hunt B.G."/>
        </authorList>
    </citation>
    <scope>NUCLEOTIDE SEQUENCE</scope>
    <source>
        <strain evidence="16">PL_HMW_Pooled</strain>
    </source>
</reference>
<keyword evidence="7 16" id="KW-0378">Hydrolase</keyword>
<dbReference type="GO" id="GO:0016579">
    <property type="term" value="P:protein deubiquitination"/>
    <property type="evidence" value="ECO:0007669"/>
    <property type="project" value="InterPro"/>
</dbReference>
<dbReference type="InterPro" id="IPR050164">
    <property type="entry name" value="Peptidase_C19"/>
</dbReference>
<feature type="region of interest" description="Disordered" evidence="14">
    <location>
        <begin position="84"/>
        <end position="114"/>
    </location>
</feature>
<dbReference type="GO" id="GO:0005730">
    <property type="term" value="C:nucleolus"/>
    <property type="evidence" value="ECO:0007669"/>
    <property type="project" value="UniProtKB-SubCell"/>
</dbReference>
<dbReference type="InterPro" id="IPR028889">
    <property type="entry name" value="USP"/>
</dbReference>
<reference evidence="16" key="1">
    <citation type="submission" date="2021-07" db="EMBL/GenBank/DDBJ databases">
        <authorList>
            <person name="Catto M.A."/>
            <person name="Jacobson A."/>
            <person name="Kennedy G."/>
            <person name="Labadie P."/>
            <person name="Hunt B.G."/>
            <person name="Srinivasan R."/>
        </authorList>
    </citation>
    <scope>NUCLEOTIDE SEQUENCE</scope>
    <source>
        <strain evidence="16">PL_HMW_Pooled</strain>
        <tissue evidence="16">Head</tissue>
    </source>
</reference>
<feature type="region of interest" description="Disordered" evidence="14">
    <location>
        <begin position="632"/>
        <end position="790"/>
    </location>
</feature>
<dbReference type="Proteomes" id="UP001219518">
    <property type="component" value="Unassembled WGS sequence"/>
</dbReference>
<dbReference type="EMBL" id="JAHWGI010000788">
    <property type="protein sequence ID" value="KAK3917768.1"/>
    <property type="molecule type" value="Genomic_DNA"/>
</dbReference>
<accession>A0AAE1HB50</accession>
<evidence type="ECO:0000256" key="6">
    <source>
        <dbReference type="ARBA" id="ARBA00022786"/>
    </source>
</evidence>
<feature type="compositionally biased region" description="Low complexity" evidence="14">
    <location>
        <begin position="685"/>
        <end position="694"/>
    </location>
</feature>
<feature type="compositionally biased region" description="Polar residues" evidence="14">
    <location>
        <begin position="735"/>
        <end position="750"/>
    </location>
</feature>
<evidence type="ECO:0000256" key="13">
    <source>
        <dbReference type="ARBA" id="ARBA00043009"/>
    </source>
</evidence>
<feature type="compositionally biased region" description="Polar residues" evidence="14">
    <location>
        <begin position="1022"/>
        <end position="1037"/>
    </location>
</feature>
<sequence length="1037" mass="114453">MPSPTDVVTAGLRQSLAGVSRKSGSETNGEVNGLDIALAAGNKLDEITKHHVEFESADNQQCNTQNILKSKYIVLDTKHSYGAHSLNGSSTNGTKDPGCSNGVSNGNKSGTNGTSHPIGPQLNGMKGVHQNGLSYANVNGIGSAGQLNGVKKFGSNGHMKGPQSYENGSSKPVNSDSTLPEPKHVLYQPDKVTLGWKSHFRAGAGFVNLGNTCYLNATLQALFHVPAFVEWLLSDTEHMKKCEQINGQGYGDCITCSMARTLRLSQLHPVVKPTLITSKIKMICRHMSHGSQEDAHEFMRHLLENMEKAYLNRCKATKLDPYSKETTPINQIFGGYIRTEVKCLRCNYASTTFQHFQDLILDIRKASKVEDAMDQYFSKEKLDGENSYKCEKCKCGVPATKKYSIERPPKVLCIQLKRFNAVGVKLPKPVEHRTQMDLKRHVHPQSSYAKFAAVPYRLISMVTHVGPSSGCGHYTAIAQCSSRTFHHFDDTHVHPVSLQSVLNNCAYILIYEMEPQTLKHGPKVAATASISSNTALSQNNQKHLNGTNKNLQSVSGGLPSVKDRDRVTFGLTPAKPPSAQPRLVIHTKRPDGNNSLVPTTKPLLAQNGSMKEARPQNLIGPVQVLGNGKLSGSSSIGIMKTSDSTLPNQSDSGKREVNTAAKPEPEKKHTGSLVPYGYDDDSSSRDSSLSPPLNDDQEVLTVKATKPSDWQVTNSSGLRSPSIHSESSNHSVASATGTNWNVIDNHSVKSSVGLKTIATEKVKDEKTKEQSPKTTSYSSDPELDSQTIKSAAKVNLRAKSVERELNVGGNVSSSKHAFSLKKVRVRRSSLSSESDSSSSNKVMKKKAKMSDQTEDKSALKQSDGNKRLEQPTMDPGSQPSSVAVGRNCNGELSKPQYGNLLTWNGEGNSSTVNDLMKMSHHGFGNDRVASWNGEQSQVEKSVEEDRQGSYKRTRDEYEMELDRGRVKKVKKDYNRWKPYTPPFQHRPGLLTFNQNRKYNYSNPHHHFKNRPNHNHHRKWQSDYYNNKQPSNNRYYRN</sequence>
<evidence type="ECO:0000256" key="2">
    <source>
        <dbReference type="ARBA" id="ARBA00004604"/>
    </source>
</evidence>
<dbReference type="EC" id="3.4.19.12" evidence="4"/>
<keyword evidence="8" id="KW-0788">Thiol protease</keyword>
<feature type="region of interest" description="Disordered" evidence="14">
    <location>
        <begin position="539"/>
        <end position="564"/>
    </location>
</feature>
<feature type="domain" description="USP" evidence="15">
    <location>
        <begin position="204"/>
        <end position="514"/>
    </location>
</feature>
<dbReference type="PANTHER" id="PTHR24006:SF758">
    <property type="entry name" value="UBIQUITIN CARBOXYL-TERMINAL HYDROLASE 36"/>
    <property type="match status" value="1"/>
</dbReference>
<feature type="compositionally biased region" description="Low complexity" evidence="14">
    <location>
        <begin position="828"/>
        <end position="841"/>
    </location>
</feature>
<feature type="compositionally biased region" description="Polar residues" evidence="14">
    <location>
        <begin position="772"/>
        <end position="789"/>
    </location>
</feature>
<dbReference type="Gene3D" id="3.90.70.10">
    <property type="entry name" value="Cysteine proteinases"/>
    <property type="match status" value="1"/>
</dbReference>
<evidence type="ECO:0000256" key="4">
    <source>
        <dbReference type="ARBA" id="ARBA00012759"/>
    </source>
</evidence>
<evidence type="ECO:0000256" key="7">
    <source>
        <dbReference type="ARBA" id="ARBA00022801"/>
    </source>
</evidence>
<comment type="subcellular location">
    <subcellularLocation>
        <location evidence="2">Nucleus</location>
        <location evidence="2">Nucleolus</location>
    </subcellularLocation>
</comment>
<proteinExistence type="inferred from homology"/>
<evidence type="ECO:0000259" key="15">
    <source>
        <dbReference type="PROSITE" id="PS50235"/>
    </source>
</evidence>
<feature type="compositionally biased region" description="Basic and acidic residues" evidence="14">
    <location>
        <begin position="652"/>
        <end position="669"/>
    </location>
</feature>